<evidence type="ECO:0000259" key="1">
    <source>
        <dbReference type="SMART" id="SM00881"/>
    </source>
</evidence>
<dbReference type="InterPro" id="IPR003781">
    <property type="entry name" value="CoA-bd"/>
</dbReference>
<sequence length="138" mass="15080">MVNNQTMEEKIIQFLSADTFAVAGASTNRDKYGNKILRCYQQHGRRVIPVNPKADMIEGLPCAASVTELPSEVQSLSIITPPKITEQIVEQAILRGIKNIWMQPGAQSPAAISRCEEADINVIADGSCLLVVLGYHET</sequence>
<accession>A0A1L3GQ25</accession>
<organism evidence="2 3">
    <name type="scientific">Syntrophotalea acetylenivorans</name>
    <dbReference type="NCBI Taxonomy" id="1842532"/>
    <lineage>
        <taxon>Bacteria</taxon>
        <taxon>Pseudomonadati</taxon>
        <taxon>Thermodesulfobacteriota</taxon>
        <taxon>Desulfuromonadia</taxon>
        <taxon>Desulfuromonadales</taxon>
        <taxon>Syntrophotaleaceae</taxon>
        <taxon>Syntrophotalea</taxon>
    </lineage>
</organism>
<keyword evidence="3" id="KW-1185">Reference proteome</keyword>
<dbReference type="RefSeq" id="WP_235606723.1">
    <property type="nucleotide sequence ID" value="NZ_CP015519.1"/>
</dbReference>
<dbReference type="KEGG" id="pef:A7E78_09360"/>
<gene>
    <name evidence="2" type="ORF">A7E78_09360</name>
</gene>
<feature type="domain" description="CoA-binding" evidence="1">
    <location>
        <begin position="14"/>
        <end position="106"/>
    </location>
</feature>
<evidence type="ECO:0000313" key="3">
    <source>
        <dbReference type="Proteomes" id="UP000182517"/>
    </source>
</evidence>
<proteinExistence type="predicted"/>
<evidence type="ECO:0000313" key="2">
    <source>
        <dbReference type="EMBL" id="APG28024.1"/>
    </source>
</evidence>
<dbReference type="SUPFAM" id="SSF51735">
    <property type="entry name" value="NAD(P)-binding Rossmann-fold domains"/>
    <property type="match status" value="1"/>
</dbReference>
<reference evidence="2 3" key="1">
    <citation type="journal article" date="2017" name="Genome Announc.">
        <title>Complete Genome Sequences of Two Acetylene-Fermenting Pelobacter acetylenicus Strains.</title>
        <authorList>
            <person name="Sutton J.M."/>
            <person name="Baesman S.M."/>
            <person name="Fierst J.L."/>
            <person name="Poret-Peterson A.T."/>
            <person name="Oremland R.S."/>
            <person name="Dunlap D.S."/>
            <person name="Akob D.M."/>
        </authorList>
    </citation>
    <scope>NUCLEOTIDE SEQUENCE [LARGE SCALE GENOMIC DNA]</scope>
    <source>
        <strain evidence="2 3">SFB93</strain>
    </source>
</reference>
<dbReference type="PANTHER" id="PTHR33303">
    <property type="entry name" value="CYTOPLASMIC PROTEIN-RELATED"/>
    <property type="match status" value="1"/>
</dbReference>
<dbReference type="STRING" id="1842532.A7E78_09360"/>
<dbReference type="InterPro" id="IPR036291">
    <property type="entry name" value="NAD(P)-bd_dom_sf"/>
</dbReference>
<name>A0A1L3GQ25_9BACT</name>
<dbReference type="EMBL" id="CP015519">
    <property type="protein sequence ID" value="APG28024.1"/>
    <property type="molecule type" value="Genomic_DNA"/>
</dbReference>
<dbReference type="Pfam" id="PF13380">
    <property type="entry name" value="CoA_binding_2"/>
    <property type="match status" value="1"/>
</dbReference>
<dbReference type="PANTHER" id="PTHR33303:SF2">
    <property type="entry name" value="COA-BINDING DOMAIN-CONTAINING PROTEIN"/>
    <property type="match status" value="1"/>
</dbReference>
<dbReference type="SMART" id="SM00881">
    <property type="entry name" value="CoA_binding"/>
    <property type="match status" value="1"/>
</dbReference>
<dbReference type="Gene3D" id="3.40.50.720">
    <property type="entry name" value="NAD(P)-binding Rossmann-like Domain"/>
    <property type="match status" value="1"/>
</dbReference>
<protein>
    <submittedName>
        <fullName evidence="2">CoA-binding protein</fullName>
    </submittedName>
</protein>
<dbReference type="AlphaFoldDB" id="A0A1L3GQ25"/>
<dbReference type="Proteomes" id="UP000182517">
    <property type="component" value="Chromosome"/>
</dbReference>